<gene>
    <name evidence="1" type="ORF">L210DRAFT_3500826</name>
</gene>
<name>A0AAD4GKM5_BOLED</name>
<keyword evidence="2" id="KW-1185">Reference proteome</keyword>
<reference evidence="1" key="2">
    <citation type="journal article" date="2020" name="Nat. Commun.">
        <title>Large-scale genome sequencing of mycorrhizal fungi provides insights into the early evolution of symbiotic traits.</title>
        <authorList>
            <person name="Miyauchi S."/>
            <person name="Kiss E."/>
            <person name="Kuo A."/>
            <person name="Drula E."/>
            <person name="Kohler A."/>
            <person name="Sanchez-Garcia M."/>
            <person name="Morin E."/>
            <person name="Andreopoulos B."/>
            <person name="Barry K.W."/>
            <person name="Bonito G."/>
            <person name="Buee M."/>
            <person name="Carver A."/>
            <person name="Chen C."/>
            <person name="Cichocki N."/>
            <person name="Clum A."/>
            <person name="Culley D."/>
            <person name="Crous P.W."/>
            <person name="Fauchery L."/>
            <person name="Girlanda M."/>
            <person name="Hayes R.D."/>
            <person name="Keri Z."/>
            <person name="LaButti K."/>
            <person name="Lipzen A."/>
            <person name="Lombard V."/>
            <person name="Magnuson J."/>
            <person name="Maillard F."/>
            <person name="Murat C."/>
            <person name="Nolan M."/>
            <person name="Ohm R.A."/>
            <person name="Pangilinan J."/>
            <person name="Pereira M.F."/>
            <person name="Perotto S."/>
            <person name="Peter M."/>
            <person name="Pfister S."/>
            <person name="Riley R."/>
            <person name="Sitrit Y."/>
            <person name="Stielow J.B."/>
            <person name="Szollosi G."/>
            <person name="Zifcakova L."/>
            <person name="Stursova M."/>
            <person name="Spatafora J.W."/>
            <person name="Tedersoo L."/>
            <person name="Vaario L.M."/>
            <person name="Yamada A."/>
            <person name="Yan M."/>
            <person name="Wang P."/>
            <person name="Xu J."/>
            <person name="Bruns T."/>
            <person name="Baldrian P."/>
            <person name="Vilgalys R."/>
            <person name="Dunand C."/>
            <person name="Henrissat B."/>
            <person name="Grigoriev I.V."/>
            <person name="Hibbett D."/>
            <person name="Nagy L.G."/>
            <person name="Martin F.M."/>
        </authorList>
    </citation>
    <scope>NUCLEOTIDE SEQUENCE</scope>
    <source>
        <strain evidence="1">BED1</strain>
    </source>
</reference>
<dbReference type="EMBL" id="WHUW01000003">
    <property type="protein sequence ID" value="KAF8449382.1"/>
    <property type="molecule type" value="Genomic_DNA"/>
</dbReference>
<evidence type="ECO:0000313" key="1">
    <source>
        <dbReference type="EMBL" id="KAF8449382.1"/>
    </source>
</evidence>
<dbReference type="AlphaFoldDB" id="A0AAD4GKM5"/>
<protein>
    <submittedName>
        <fullName evidence="1">Uncharacterized protein</fullName>
    </submittedName>
</protein>
<proteinExistence type="predicted"/>
<reference evidence="1" key="1">
    <citation type="submission" date="2019-10" db="EMBL/GenBank/DDBJ databases">
        <authorList>
            <consortium name="DOE Joint Genome Institute"/>
            <person name="Kuo A."/>
            <person name="Miyauchi S."/>
            <person name="Kiss E."/>
            <person name="Drula E."/>
            <person name="Kohler A."/>
            <person name="Sanchez-Garcia M."/>
            <person name="Andreopoulos B."/>
            <person name="Barry K.W."/>
            <person name="Bonito G."/>
            <person name="Buee M."/>
            <person name="Carver A."/>
            <person name="Chen C."/>
            <person name="Cichocki N."/>
            <person name="Clum A."/>
            <person name="Culley D."/>
            <person name="Crous P.W."/>
            <person name="Fauchery L."/>
            <person name="Girlanda M."/>
            <person name="Hayes R."/>
            <person name="Keri Z."/>
            <person name="LaButti K."/>
            <person name="Lipzen A."/>
            <person name="Lombard V."/>
            <person name="Magnuson J."/>
            <person name="Maillard F."/>
            <person name="Morin E."/>
            <person name="Murat C."/>
            <person name="Nolan M."/>
            <person name="Ohm R."/>
            <person name="Pangilinan J."/>
            <person name="Pereira M."/>
            <person name="Perotto S."/>
            <person name="Peter M."/>
            <person name="Riley R."/>
            <person name="Sitrit Y."/>
            <person name="Stielow B."/>
            <person name="Szollosi G."/>
            <person name="Zifcakova L."/>
            <person name="Stursova M."/>
            <person name="Spatafora J.W."/>
            <person name="Tedersoo L."/>
            <person name="Vaario L.-M."/>
            <person name="Yamada A."/>
            <person name="Yan M."/>
            <person name="Wang P."/>
            <person name="Xu J."/>
            <person name="Bruns T."/>
            <person name="Baldrian P."/>
            <person name="Vilgalys R."/>
            <person name="Henrissat B."/>
            <person name="Grigoriev I.V."/>
            <person name="Hibbett D."/>
            <person name="Nagy L.G."/>
            <person name="Martin F.M."/>
        </authorList>
    </citation>
    <scope>NUCLEOTIDE SEQUENCE</scope>
    <source>
        <strain evidence="1">BED1</strain>
    </source>
</reference>
<organism evidence="1 2">
    <name type="scientific">Boletus edulis BED1</name>
    <dbReference type="NCBI Taxonomy" id="1328754"/>
    <lineage>
        <taxon>Eukaryota</taxon>
        <taxon>Fungi</taxon>
        <taxon>Dikarya</taxon>
        <taxon>Basidiomycota</taxon>
        <taxon>Agaricomycotina</taxon>
        <taxon>Agaricomycetes</taxon>
        <taxon>Agaricomycetidae</taxon>
        <taxon>Boletales</taxon>
        <taxon>Boletineae</taxon>
        <taxon>Boletaceae</taxon>
        <taxon>Boletoideae</taxon>
        <taxon>Boletus</taxon>
    </lineage>
</organism>
<dbReference type="Proteomes" id="UP001194468">
    <property type="component" value="Unassembled WGS sequence"/>
</dbReference>
<sequence>MSTRNHMPLVDCFVSLYTKSSSSSIPESDSSHPISLPAPSETIALWTACSWAMDGIPGSGFGDRLCEHTVSEKRDNPRMNVCSTVRRVKTYIGPVSSSWIRCFWQQNRVQGGGGAIRGLCMVGTAFDQISSLFLTDELIGAVSSLEAASPSSLRRQELKCLLVGVGKECKFGAEVIDELRGLWGPRARTIAGGRLGRSLKRLVGKNSSRAAMSTTRFLTHCHPHSMQETDK</sequence>
<evidence type="ECO:0000313" key="2">
    <source>
        <dbReference type="Proteomes" id="UP001194468"/>
    </source>
</evidence>
<accession>A0AAD4GKM5</accession>
<comment type="caution">
    <text evidence="1">The sequence shown here is derived from an EMBL/GenBank/DDBJ whole genome shotgun (WGS) entry which is preliminary data.</text>
</comment>